<feature type="non-terminal residue" evidence="1">
    <location>
        <position position="121"/>
    </location>
</feature>
<evidence type="ECO:0000313" key="1">
    <source>
        <dbReference type="EMBL" id="KAH7918392.1"/>
    </source>
</evidence>
<name>A0ACB8B118_9AGAM</name>
<keyword evidence="2" id="KW-1185">Reference proteome</keyword>
<feature type="non-terminal residue" evidence="1">
    <location>
        <position position="1"/>
    </location>
</feature>
<dbReference type="EMBL" id="MU266793">
    <property type="protein sequence ID" value="KAH7918392.1"/>
    <property type="molecule type" value="Genomic_DNA"/>
</dbReference>
<protein>
    <submittedName>
        <fullName evidence="1">Uncharacterized protein</fullName>
    </submittedName>
</protein>
<dbReference type="Proteomes" id="UP000790709">
    <property type="component" value="Unassembled WGS sequence"/>
</dbReference>
<sequence>FTRHTWAHNPKRVAYILEQVTIGHDLTPEEHSMARDFVREFADTFACTLSEVSLVPGAVHQLKIPPNAKFSLKVRQRPLSPPQKVFMHKRTKEMYKADIIERAPPAEVKCIAPTVLAQKAH</sequence>
<proteinExistence type="predicted"/>
<accession>A0ACB8B118</accession>
<reference evidence="1" key="1">
    <citation type="journal article" date="2021" name="New Phytol.">
        <title>Evolutionary innovations through gain and loss of genes in the ectomycorrhizal Boletales.</title>
        <authorList>
            <person name="Wu G."/>
            <person name="Miyauchi S."/>
            <person name="Morin E."/>
            <person name="Kuo A."/>
            <person name="Drula E."/>
            <person name="Varga T."/>
            <person name="Kohler A."/>
            <person name="Feng B."/>
            <person name="Cao Y."/>
            <person name="Lipzen A."/>
            <person name="Daum C."/>
            <person name="Hundley H."/>
            <person name="Pangilinan J."/>
            <person name="Johnson J."/>
            <person name="Barry K."/>
            <person name="LaButti K."/>
            <person name="Ng V."/>
            <person name="Ahrendt S."/>
            <person name="Min B."/>
            <person name="Choi I.G."/>
            <person name="Park H."/>
            <person name="Plett J.M."/>
            <person name="Magnuson J."/>
            <person name="Spatafora J.W."/>
            <person name="Nagy L.G."/>
            <person name="Henrissat B."/>
            <person name="Grigoriev I.V."/>
            <person name="Yang Z.L."/>
            <person name="Xu J."/>
            <person name="Martin F.M."/>
        </authorList>
    </citation>
    <scope>NUCLEOTIDE SEQUENCE</scope>
    <source>
        <strain evidence="1">KUC20120723A-06</strain>
    </source>
</reference>
<evidence type="ECO:0000313" key="2">
    <source>
        <dbReference type="Proteomes" id="UP000790709"/>
    </source>
</evidence>
<gene>
    <name evidence="1" type="ORF">BV22DRAFT_979341</name>
</gene>
<comment type="caution">
    <text evidence="1">The sequence shown here is derived from an EMBL/GenBank/DDBJ whole genome shotgun (WGS) entry which is preliminary data.</text>
</comment>
<organism evidence="1 2">
    <name type="scientific">Leucogyrophana mollusca</name>
    <dbReference type="NCBI Taxonomy" id="85980"/>
    <lineage>
        <taxon>Eukaryota</taxon>
        <taxon>Fungi</taxon>
        <taxon>Dikarya</taxon>
        <taxon>Basidiomycota</taxon>
        <taxon>Agaricomycotina</taxon>
        <taxon>Agaricomycetes</taxon>
        <taxon>Agaricomycetidae</taxon>
        <taxon>Boletales</taxon>
        <taxon>Boletales incertae sedis</taxon>
        <taxon>Leucogyrophana</taxon>
    </lineage>
</organism>